<dbReference type="RefSeq" id="WP_145888770.1">
    <property type="nucleotide sequence ID" value="NZ_CP032702.1"/>
</dbReference>
<dbReference type="EMBL" id="CP032702">
    <property type="protein sequence ID" value="QDY42237.1"/>
    <property type="molecule type" value="Genomic_DNA"/>
</dbReference>
<gene>
    <name evidence="1" type="ORF">D8B20_10180</name>
</gene>
<keyword evidence="2" id="KW-1185">Reference proteome</keyword>
<evidence type="ECO:0000313" key="1">
    <source>
        <dbReference type="EMBL" id="QDY42237.1"/>
    </source>
</evidence>
<dbReference type="OrthoDB" id="6638491at2"/>
<evidence type="ECO:0008006" key="3">
    <source>
        <dbReference type="Google" id="ProtNLM"/>
    </source>
</evidence>
<evidence type="ECO:0000313" key="2">
    <source>
        <dbReference type="Proteomes" id="UP000319411"/>
    </source>
</evidence>
<name>A0A518XDG2_9GAMM</name>
<dbReference type="Proteomes" id="UP000319411">
    <property type="component" value="Chromosome"/>
</dbReference>
<sequence>MQTSDYKRRGNQISLGRRWTVDELEQLKELAATTPPKVIARKLNRSYESVRQRASRSRIRFLEERSKVITGTKSNL</sequence>
<dbReference type="AlphaFoldDB" id="A0A518XDG2"/>
<proteinExistence type="predicted"/>
<accession>A0A518XDG2</accession>
<reference evidence="1 2" key="1">
    <citation type="submission" date="2018-10" db="EMBL/GenBank/DDBJ databases">
        <title>Genome Sequencing of Pantoea dispersa DSM 32899.</title>
        <authorList>
            <person name="Nawrath M."/>
            <person name="Ottenheim C."/>
            <person name="Wilm A."/>
            <person name="Zimmermann W."/>
            <person name="Wu J.C."/>
        </authorList>
    </citation>
    <scope>NUCLEOTIDE SEQUENCE [LARGE SCALE GENOMIC DNA]</scope>
    <source>
        <strain evidence="1 2">DSM 32899</strain>
    </source>
</reference>
<protein>
    <recommendedName>
        <fullName evidence="3">Myb-like domain-containing protein</fullName>
    </recommendedName>
</protein>
<dbReference type="KEGG" id="pdis:D8B20_10180"/>
<organism evidence="1 2">
    <name type="scientific">Candidatus Pantoea soli</name>
    <dbReference type="NCBI Taxonomy" id="3098669"/>
    <lineage>
        <taxon>Bacteria</taxon>
        <taxon>Pseudomonadati</taxon>
        <taxon>Pseudomonadota</taxon>
        <taxon>Gammaproteobacteria</taxon>
        <taxon>Enterobacterales</taxon>
        <taxon>Erwiniaceae</taxon>
        <taxon>Pantoea</taxon>
    </lineage>
</organism>